<dbReference type="Proteomes" id="UP001241758">
    <property type="component" value="Unassembled WGS sequence"/>
</dbReference>
<evidence type="ECO:0000313" key="1">
    <source>
        <dbReference type="EMBL" id="MDI6104820.1"/>
    </source>
</evidence>
<dbReference type="RefSeq" id="WP_282766243.1">
    <property type="nucleotide sequence ID" value="NZ_JASCTH010000037.1"/>
</dbReference>
<sequence>MADARVELGEQGWRFFSGLHRLLLRLAGRVPDEWLDEMRRMLAGGDLPQVPDAVMGSMVEFGEPLTAGDVALIREIVLAFFGRDPVAVDRVRIVDEVPVTGHRFFPAPAEVLATDAARIPPRLDLTGRPGDNLWELPPALAALGDLATRLTDIRDRSQVGASRLVEDVLSTSRAWRFAPGDSYADGVRVILVEVVPYAAAWDVAGQVRRDLERPGAAAPQIEVFWAGESLPPYHQAALAGSALLWQAPTGRVSDR</sequence>
<organism evidence="1 2">
    <name type="scientific">Actinoplanes sandaracinus</name>
    <dbReference type="NCBI Taxonomy" id="3045177"/>
    <lineage>
        <taxon>Bacteria</taxon>
        <taxon>Bacillati</taxon>
        <taxon>Actinomycetota</taxon>
        <taxon>Actinomycetes</taxon>
        <taxon>Micromonosporales</taxon>
        <taxon>Micromonosporaceae</taxon>
        <taxon>Actinoplanes</taxon>
    </lineage>
</organism>
<gene>
    <name evidence="1" type="ORF">QLQ12_40150</name>
</gene>
<reference evidence="1 2" key="1">
    <citation type="submission" date="2023-05" db="EMBL/GenBank/DDBJ databases">
        <title>Actinoplanes sp. NEAU-A12 genome sequencing.</title>
        <authorList>
            <person name="Wang Z.-S."/>
        </authorList>
    </citation>
    <scope>NUCLEOTIDE SEQUENCE [LARGE SCALE GENOMIC DNA]</scope>
    <source>
        <strain evidence="1 2">NEAU-A12</strain>
    </source>
</reference>
<evidence type="ECO:0000313" key="2">
    <source>
        <dbReference type="Proteomes" id="UP001241758"/>
    </source>
</evidence>
<comment type="caution">
    <text evidence="1">The sequence shown here is derived from an EMBL/GenBank/DDBJ whole genome shotgun (WGS) entry which is preliminary data.</text>
</comment>
<accession>A0ABT6WYI3</accession>
<name>A0ABT6WYI3_9ACTN</name>
<dbReference type="EMBL" id="JASCTH010000037">
    <property type="protein sequence ID" value="MDI6104820.1"/>
    <property type="molecule type" value="Genomic_DNA"/>
</dbReference>
<proteinExistence type="predicted"/>
<protein>
    <submittedName>
        <fullName evidence="1">Uncharacterized protein</fullName>
    </submittedName>
</protein>
<keyword evidence="2" id="KW-1185">Reference proteome</keyword>